<protein>
    <submittedName>
        <fullName evidence="1">Uncharacterized protein</fullName>
    </submittedName>
</protein>
<evidence type="ECO:0000313" key="1">
    <source>
        <dbReference type="EnsemblMetazoa" id="AARA014230-PA"/>
    </source>
</evidence>
<evidence type="ECO:0000313" key="2">
    <source>
        <dbReference type="Proteomes" id="UP000075840"/>
    </source>
</evidence>
<dbReference type="Proteomes" id="UP000075840">
    <property type="component" value="Unassembled WGS sequence"/>
</dbReference>
<keyword evidence="2" id="KW-1185">Reference proteome</keyword>
<sequence length="38" mass="4197">MHLHNSNNFFSRAFISSMVSTVQKVGEGVLSVGLKQVF</sequence>
<name>A0A182IFG3_ANOAR</name>
<reference evidence="1" key="1">
    <citation type="submission" date="2022-08" db="UniProtKB">
        <authorList>
            <consortium name="EnsemblMetazoa"/>
        </authorList>
    </citation>
    <scope>IDENTIFICATION</scope>
    <source>
        <strain evidence="1">Dongola</strain>
    </source>
</reference>
<proteinExistence type="predicted"/>
<dbReference type="VEuPathDB" id="VectorBase:AARA014230"/>
<dbReference type="AlphaFoldDB" id="A0A182IFG3"/>
<accession>A0A182IFG3</accession>
<dbReference type="EnsemblMetazoa" id="AARA014230-RA">
    <property type="protein sequence ID" value="AARA014230-PA"/>
    <property type="gene ID" value="AARA014230"/>
</dbReference>
<dbReference type="EMBL" id="APCN01008939">
    <property type="status" value="NOT_ANNOTATED_CDS"/>
    <property type="molecule type" value="Genomic_DNA"/>
</dbReference>
<organism evidence="1 2">
    <name type="scientific">Anopheles arabiensis</name>
    <name type="common">Mosquito</name>
    <dbReference type="NCBI Taxonomy" id="7173"/>
    <lineage>
        <taxon>Eukaryota</taxon>
        <taxon>Metazoa</taxon>
        <taxon>Ecdysozoa</taxon>
        <taxon>Arthropoda</taxon>
        <taxon>Hexapoda</taxon>
        <taxon>Insecta</taxon>
        <taxon>Pterygota</taxon>
        <taxon>Neoptera</taxon>
        <taxon>Endopterygota</taxon>
        <taxon>Diptera</taxon>
        <taxon>Nematocera</taxon>
        <taxon>Culicoidea</taxon>
        <taxon>Culicidae</taxon>
        <taxon>Anophelinae</taxon>
        <taxon>Anopheles</taxon>
    </lineage>
</organism>